<dbReference type="AlphaFoldDB" id="A0A8D8ZBY7"/>
<dbReference type="Gene3D" id="3.40.50.1110">
    <property type="entry name" value="SGNH hydrolase"/>
    <property type="match status" value="1"/>
</dbReference>
<dbReference type="InterPro" id="IPR036514">
    <property type="entry name" value="SGNH_hydro_sf"/>
</dbReference>
<reference evidence="1" key="1">
    <citation type="submission" date="2021-05" db="EMBL/GenBank/DDBJ databases">
        <authorList>
            <person name="Alioto T."/>
            <person name="Alioto T."/>
            <person name="Gomez Garrido J."/>
        </authorList>
    </citation>
    <scope>NUCLEOTIDE SEQUENCE</scope>
</reference>
<name>A0A8D8ZBY7_9HEMI</name>
<sequence>MEKDINISEGYCIETHMKPGRGFEDICKMTPQNMKDDSILIVCAGTNDLYRTEFNTFKSEIDKLSKLKQKVIVVGIPPQTCENTNIDIMRLNTRVKHLTLQYENIEYLQTHSFIKPHHLARDGVHLGRNAKRWLAIKIIDMITRPKFEKKREKYHEKYNGDTHYYFNSQSKKSWPHEYGFWENGKFFPSGENGENGLWINGNYFPHNGSGQITYNETEWPELCNPRKQTRQFTNHFETHPSIINQNKSSKTQSLTTFSLTPNYRFSDQSSNFHMPRKTTTMR</sequence>
<dbReference type="SUPFAM" id="SSF52266">
    <property type="entry name" value="SGNH hydrolase"/>
    <property type="match status" value="1"/>
</dbReference>
<accession>A0A8D8ZBY7</accession>
<dbReference type="EMBL" id="HBUF01461157">
    <property type="protein sequence ID" value="CAG6744174.1"/>
    <property type="molecule type" value="Transcribed_RNA"/>
</dbReference>
<dbReference type="EMBL" id="HBUF01278367">
    <property type="protein sequence ID" value="CAG6686799.1"/>
    <property type="molecule type" value="Transcribed_RNA"/>
</dbReference>
<protein>
    <submittedName>
        <fullName evidence="1">Uncharacterized protein</fullName>
    </submittedName>
</protein>
<evidence type="ECO:0000313" key="1">
    <source>
        <dbReference type="EMBL" id="CAG6744174.1"/>
    </source>
</evidence>
<proteinExistence type="predicted"/>
<organism evidence="1">
    <name type="scientific">Cacopsylla melanoneura</name>
    <dbReference type="NCBI Taxonomy" id="428564"/>
    <lineage>
        <taxon>Eukaryota</taxon>
        <taxon>Metazoa</taxon>
        <taxon>Ecdysozoa</taxon>
        <taxon>Arthropoda</taxon>
        <taxon>Hexapoda</taxon>
        <taxon>Insecta</taxon>
        <taxon>Pterygota</taxon>
        <taxon>Neoptera</taxon>
        <taxon>Paraneoptera</taxon>
        <taxon>Hemiptera</taxon>
        <taxon>Sternorrhyncha</taxon>
        <taxon>Psylloidea</taxon>
        <taxon>Psyllidae</taxon>
        <taxon>Psyllinae</taxon>
        <taxon>Cacopsylla</taxon>
    </lineage>
</organism>